<feature type="region of interest" description="Disordered" evidence="1">
    <location>
        <begin position="132"/>
        <end position="164"/>
    </location>
</feature>
<evidence type="ECO:0000313" key="3">
    <source>
        <dbReference type="EMBL" id="GIE52665.1"/>
    </source>
</evidence>
<feature type="transmembrane region" description="Helical" evidence="2">
    <location>
        <begin position="79"/>
        <end position="100"/>
    </location>
</feature>
<dbReference type="RefSeq" id="WP_203774285.1">
    <property type="nucleotide sequence ID" value="NZ_BAAAYJ010000006.1"/>
</dbReference>
<keyword evidence="2" id="KW-1133">Transmembrane helix</keyword>
<gene>
    <name evidence="3" type="ORF">Ani05nite_61990</name>
</gene>
<evidence type="ECO:0000256" key="2">
    <source>
        <dbReference type="SAM" id="Phobius"/>
    </source>
</evidence>
<organism evidence="3 4">
    <name type="scientific">Actinoplanes nipponensis</name>
    <dbReference type="NCBI Taxonomy" id="135950"/>
    <lineage>
        <taxon>Bacteria</taxon>
        <taxon>Bacillati</taxon>
        <taxon>Actinomycetota</taxon>
        <taxon>Actinomycetes</taxon>
        <taxon>Micromonosporales</taxon>
        <taxon>Micromonosporaceae</taxon>
        <taxon>Actinoplanes</taxon>
    </lineage>
</organism>
<dbReference type="AlphaFoldDB" id="A0A919JNY0"/>
<protein>
    <recommendedName>
        <fullName evidence="5">DUF2637 domain-containing protein</fullName>
    </recommendedName>
</protein>
<feature type="transmembrane region" description="Helical" evidence="2">
    <location>
        <begin position="49"/>
        <end position="67"/>
    </location>
</feature>
<dbReference type="EMBL" id="BOMQ01000074">
    <property type="protein sequence ID" value="GIE52665.1"/>
    <property type="molecule type" value="Genomic_DNA"/>
</dbReference>
<keyword evidence="4" id="KW-1185">Reference proteome</keyword>
<dbReference type="Proteomes" id="UP000647172">
    <property type="component" value="Unassembled WGS sequence"/>
</dbReference>
<feature type="compositionally biased region" description="Low complexity" evidence="1">
    <location>
        <begin position="137"/>
        <end position="147"/>
    </location>
</feature>
<keyword evidence="2" id="KW-0472">Membrane</keyword>
<name>A0A919JNY0_9ACTN</name>
<evidence type="ECO:0008006" key="5">
    <source>
        <dbReference type="Google" id="ProtNLM"/>
    </source>
</evidence>
<feature type="transmembrane region" description="Helical" evidence="2">
    <location>
        <begin position="12"/>
        <end position="29"/>
    </location>
</feature>
<evidence type="ECO:0000313" key="4">
    <source>
        <dbReference type="Proteomes" id="UP000647172"/>
    </source>
</evidence>
<comment type="caution">
    <text evidence="3">The sequence shown here is derived from an EMBL/GenBank/DDBJ whole genome shotgun (WGS) entry which is preliminary data.</text>
</comment>
<reference evidence="3" key="1">
    <citation type="submission" date="2021-01" db="EMBL/GenBank/DDBJ databases">
        <title>Whole genome shotgun sequence of Actinoplanes nipponensis NBRC 14063.</title>
        <authorList>
            <person name="Komaki H."/>
            <person name="Tamura T."/>
        </authorList>
    </citation>
    <scope>NUCLEOTIDE SEQUENCE</scope>
    <source>
        <strain evidence="3">NBRC 14063</strain>
    </source>
</reference>
<keyword evidence="2" id="KW-0812">Transmembrane</keyword>
<evidence type="ECO:0000256" key="1">
    <source>
        <dbReference type="SAM" id="MobiDB-lite"/>
    </source>
</evidence>
<accession>A0A919JNY0</accession>
<proteinExistence type="predicted"/>
<sequence length="184" mass="19221">MTSTARSERIESALLVLILAVVAIAAGWASFTHVHDWTMRHVPAGTPSAFGWVNAVISELVPVAAFLTIRRRQRIGASIGYPVVLLLASAALSLAAQLAVASPSPSGWLLSAVPALAFMALVKLVFATPADSTPGVDEPTPLPVDTEPPVEPEPPAPRARTTAAVVPVPAGAFTRLQTSEVNHR</sequence>
<feature type="transmembrane region" description="Helical" evidence="2">
    <location>
        <begin position="106"/>
        <end position="126"/>
    </location>
</feature>